<dbReference type="GO" id="GO:0004103">
    <property type="term" value="F:choline kinase activity"/>
    <property type="evidence" value="ECO:0007669"/>
    <property type="project" value="TreeGrafter"/>
</dbReference>
<keyword evidence="1" id="KW-0444">Lipid biosynthesis</keyword>
<keyword evidence="1" id="KW-0594">Phospholipid biosynthesis</keyword>
<evidence type="ECO:0000256" key="2">
    <source>
        <dbReference type="ARBA" id="ARBA00023264"/>
    </source>
</evidence>
<dbReference type="Gene3D" id="3.90.1200.10">
    <property type="match status" value="2"/>
</dbReference>
<keyword evidence="1" id="KW-0443">Lipid metabolism</keyword>
<proteinExistence type="inferred from homology"/>
<accession>A0A0D8XK50</accession>
<reference evidence="5" key="2">
    <citation type="journal article" date="2016" name="Sci. Rep.">
        <title>Dictyocaulus viviparus genome, variome and transcriptome elucidate lungworm biology and support future intervention.</title>
        <authorList>
            <person name="McNulty S.N."/>
            <person name="Strube C."/>
            <person name="Rosa B.A."/>
            <person name="Martin J.C."/>
            <person name="Tyagi R."/>
            <person name="Choi Y.J."/>
            <person name="Wang Q."/>
            <person name="Hallsworth Pepin K."/>
            <person name="Zhang X."/>
            <person name="Ozersky P."/>
            <person name="Wilson R.K."/>
            <person name="Sternberg P.W."/>
            <person name="Gasser R.B."/>
            <person name="Mitreva M."/>
        </authorList>
    </citation>
    <scope>NUCLEOTIDE SEQUENCE [LARGE SCALE GENOMIC DNA]</scope>
    <source>
        <strain evidence="5">HannoverDv2000</strain>
    </source>
</reference>
<dbReference type="PANTHER" id="PTHR22603">
    <property type="entry name" value="CHOLINE/ETHANOALAMINE KINASE"/>
    <property type="match status" value="1"/>
</dbReference>
<sequence length="325" mass="37131">MESREHCQVLKTDMDCNGASFSLLDLFSKFNPMHVDDCIVNKAKELCAQYLGGAWQKISASQFSLTKLSGGLTNLVFRCTLTPEVSLMGTEPRSVILRIQTGTDSLQLMREIAIFTNLSAHGYGPKLLGIFPGGRIEEYIPSRTLIKEEIYDRRFVPSIASLMAKLNSIEMPLPKFSQYIPLIHSWLQKYRSNGGGSLNLMKTAVVGNFSFPDILTIDDLEKEIEEVGKFLESQRSPCVFCHHDVVEQSTANELERHFLTGKKESDLKLLMSECRRFLPLPHLFWAIWNILCDQELGMIKGIDFITHAKDRFIMYYLFKSNMYKY</sequence>
<keyword evidence="2" id="KW-1208">Phospholipid metabolism</keyword>
<dbReference type="EMBL" id="KN716496">
    <property type="protein sequence ID" value="KJH44142.1"/>
    <property type="molecule type" value="Genomic_DNA"/>
</dbReference>
<dbReference type="Proteomes" id="UP000053766">
    <property type="component" value="Unassembled WGS sequence"/>
</dbReference>
<evidence type="ECO:0000256" key="3">
    <source>
        <dbReference type="ARBA" id="ARBA00038211"/>
    </source>
</evidence>
<dbReference type="GO" id="GO:0006646">
    <property type="term" value="P:phosphatidylethanolamine biosynthetic process"/>
    <property type="evidence" value="ECO:0007669"/>
    <property type="project" value="TreeGrafter"/>
</dbReference>
<name>A0A0D8XK50_DICVI</name>
<dbReference type="Gene3D" id="3.30.200.20">
    <property type="entry name" value="Phosphorylase Kinase, domain 1"/>
    <property type="match status" value="1"/>
</dbReference>
<evidence type="ECO:0000256" key="1">
    <source>
        <dbReference type="ARBA" id="ARBA00023209"/>
    </source>
</evidence>
<protein>
    <submittedName>
        <fullName evidence="4">Choline/ethanolamine kinase</fullName>
    </submittedName>
</protein>
<gene>
    <name evidence="4" type="ORF">DICVIV_09838</name>
</gene>
<dbReference type="SUPFAM" id="SSF56112">
    <property type="entry name" value="Protein kinase-like (PK-like)"/>
    <property type="match status" value="1"/>
</dbReference>
<dbReference type="AlphaFoldDB" id="A0A0D8XK50"/>
<dbReference type="PANTHER" id="PTHR22603:SF93">
    <property type="entry name" value="RE24176P"/>
    <property type="match status" value="1"/>
</dbReference>
<dbReference type="OrthoDB" id="3649325at2759"/>
<keyword evidence="4" id="KW-0418">Kinase</keyword>
<dbReference type="STRING" id="29172.A0A0D8XK50"/>
<evidence type="ECO:0000313" key="5">
    <source>
        <dbReference type="Proteomes" id="UP000053766"/>
    </source>
</evidence>
<dbReference type="GO" id="GO:0004305">
    <property type="term" value="F:ethanolamine kinase activity"/>
    <property type="evidence" value="ECO:0007669"/>
    <property type="project" value="TreeGrafter"/>
</dbReference>
<dbReference type="Pfam" id="PF01633">
    <property type="entry name" value="Choline_kinase"/>
    <property type="match status" value="2"/>
</dbReference>
<organism evidence="4 5">
    <name type="scientific">Dictyocaulus viviparus</name>
    <name type="common">Bovine lungworm</name>
    <dbReference type="NCBI Taxonomy" id="29172"/>
    <lineage>
        <taxon>Eukaryota</taxon>
        <taxon>Metazoa</taxon>
        <taxon>Ecdysozoa</taxon>
        <taxon>Nematoda</taxon>
        <taxon>Chromadorea</taxon>
        <taxon>Rhabditida</taxon>
        <taxon>Rhabditina</taxon>
        <taxon>Rhabditomorpha</taxon>
        <taxon>Strongyloidea</taxon>
        <taxon>Metastrongylidae</taxon>
        <taxon>Dictyocaulus</taxon>
    </lineage>
</organism>
<dbReference type="GO" id="GO:0005737">
    <property type="term" value="C:cytoplasm"/>
    <property type="evidence" value="ECO:0007669"/>
    <property type="project" value="TreeGrafter"/>
</dbReference>
<dbReference type="InterPro" id="IPR011009">
    <property type="entry name" value="Kinase-like_dom_sf"/>
</dbReference>
<comment type="similarity">
    <text evidence="3">Belongs to the choline/ethanolamine kinase family.</text>
</comment>
<keyword evidence="4" id="KW-0808">Transferase</keyword>
<evidence type="ECO:0000313" key="4">
    <source>
        <dbReference type="EMBL" id="KJH44142.1"/>
    </source>
</evidence>
<keyword evidence="5" id="KW-1185">Reference proteome</keyword>
<reference evidence="4 5" key="1">
    <citation type="submission" date="2013-11" db="EMBL/GenBank/DDBJ databases">
        <title>Draft genome of the bovine lungworm Dictyocaulus viviparus.</title>
        <authorList>
            <person name="Mitreva M."/>
        </authorList>
    </citation>
    <scope>NUCLEOTIDE SEQUENCE [LARGE SCALE GENOMIC DNA]</scope>
    <source>
        <strain evidence="4 5">HannoverDv2000</strain>
    </source>
</reference>